<accession>A0AAW0BGD3</accession>
<gene>
    <name evidence="2" type="ORF">VNI00_016117</name>
</gene>
<evidence type="ECO:0000313" key="3">
    <source>
        <dbReference type="Proteomes" id="UP001383192"/>
    </source>
</evidence>
<comment type="caution">
    <text evidence="2">The sequence shown here is derived from an EMBL/GenBank/DDBJ whole genome shotgun (WGS) entry which is preliminary data.</text>
</comment>
<keyword evidence="3" id="KW-1185">Reference proteome</keyword>
<sequence>MQKSVLRIHKVYYKKGTCTGASQDDAASAASDDEGSVAESVDNKKSERIDSADEGDDEREQDIEENEVESPHESKVEVVEAGEAYQDDGEIKMLGYRLKGEASIRHPKGFTRYARRYRGSQKRALCEVSSDSDISEITSEQFNKRLKTSQGQNVRCRTELNTLLTSTSNKQPTRLLPSSAPPSAASSNAAPLVPTAGYCLNMYLEGYGSDAEFLTG</sequence>
<evidence type="ECO:0000256" key="1">
    <source>
        <dbReference type="SAM" id="MobiDB-lite"/>
    </source>
</evidence>
<evidence type="ECO:0000313" key="2">
    <source>
        <dbReference type="EMBL" id="KAK7025335.1"/>
    </source>
</evidence>
<dbReference type="AlphaFoldDB" id="A0AAW0BGD3"/>
<protein>
    <submittedName>
        <fullName evidence="2">Uncharacterized protein</fullName>
    </submittedName>
</protein>
<feature type="region of interest" description="Disordered" evidence="1">
    <location>
        <begin position="165"/>
        <end position="188"/>
    </location>
</feature>
<dbReference type="Proteomes" id="UP001383192">
    <property type="component" value="Unassembled WGS sequence"/>
</dbReference>
<feature type="compositionally biased region" description="Basic and acidic residues" evidence="1">
    <location>
        <begin position="41"/>
        <end position="51"/>
    </location>
</feature>
<organism evidence="2 3">
    <name type="scientific">Paramarasmius palmivorus</name>
    <dbReference type="NCBI Taxonomy" id="297713"/>
    <lineage>
        <taxon>Eukaryota</taxon>
        <taxon>Fungi</taxon>
        <taxon>Dikarya</taxon>
        <taxon>Basidiomycota</taxon>
        <taxon>Agaricomycotina</taxon>
        <taxon>Agaricomycetes</taxon>
        <taxon>Agaricomycetidae</taxon>
        <taxon>Agaricales</taxon>
        <taxon>Marasmiineae</taxon>
        <taxon>Marasmiaceae</taxon>
        <taxon>Paramarasmius</taxon>
    </lineage>
</organism>
<name>A0AAW0BGD3_9AGAR</name>
<proteinExistence type="predicted"/>
<feature type="compositionally biased region" description="Low complexity" evidence="1">
    <location>
        <begin position="20"/>
        <end position="30"/>
    </location>
</feature>
<feature type="compositionally biased region" description="Acidic residues" evidence="1">
    <location>
        <begin position="52"/>
        <end position="68"/>
    </location>
</feature>
<feature type="region of interest" description="Disordered" evidence="1">
    <location>
        <begin position="18"/>
        <end position="75"/>
    </location>
</feature>
<reference evidence="2 3" key="1">
    <citation type="submission" date="2024-01" db="EMBL/GenBank/DDBJ databases">
        <title>A draft genome for a cacao thread blight-causing isolate of Paramarasmius palmivorus.</title>
        <authorList>
            <person name="Baruah I.K."/>
            <person name="Bukari Y."/>
            <person name="Amoako-Attah I."/>
            <person name="Meinhardt L.W."/>
            <person name="Bailey B.A."/>
            <person name="Cohen S.P."/>
        </authorList>
    </citation>
    <scope>NUCLEOTIDE SEQUENCE [LARGE SCALE GENOMIC DNA]</scope>
    <source>
        <strain evidence="2 3">GH-12</strain>
    </source>
</reference>
<dbReference type="EMBL" id="JAYKXP010000117">
    <property type="protein sequence ID" value="KAK7025335.1"/>
    <property type="molecule type" value="Genomic_DNA"/>
</dbReference>